<proteinExistence type="predicted"/>
<dbReference type="EMBL" id="BGPR01206656">
    <property type="protein sequence ID" value="GBN31752.1"/>
    <property type="molecule type" value="Genomic_DNA"/>
</dbReference>
<comment type="caution">
    <text evidence="3">The sequence shown here is derived from an EMBL/GenBank/DDBJ whole genome shotgun (WGS) entry which is preliminary data.</text>
</comment>
<dbReference type="EMBL" id="BGPR01241224">
    <property type="protein sequence ID" value="GBM10325.1"/>
    <property type="molecule type" value="Genomic_DNA"/>
</dbReference>
<dbReference type="AlphaFoldDB" id="A0A4Y2MYV7"/>
<protein>
    <submittedName>
        <fullName evidence="3">Uncharacterized protein</fullName>
    </submittedName>
</protein>
<keyword evidence="6" id="KW-1185">Reference proteome</keyword>
<gene>
    <name evidence="2" type="ORF">AVEN_137722_1</name>
    <name evidence="3" type="ORF">AVEN_189179_1</name>
    <name evidence="4" type="ORF">AVEN_201330_1</name>
    <name evidence="5" type="ORF">AVEN_202922_1</name>
    <name evidence="1" type="ORF">AVEN_72707_1</name>
</gene>
<evidence type="ECO:0000313" key="4">
    <source>
        <dbReference type="EMBL" id="GBN31756.1"/>
    </source>
</evidence>
<reference evidence="3 6" key="1">
    <citation type="journal article" date="2019" name="Sci. Rep.">
        <title>Orb-weaving spider Araneus ventricosus genome elucidates the spidroin gene catalogue.</title>
        <authorList>
            <person name="Kono N."/>
            <person name="Nakamura H."/>
            <person name="Ohtoshi R."/>
            <person name="Moran D.A.P."/>
            <person name="Shinohara A."/>
            <person name="Yoshida Y."/>
            <person name="Fujiwara M."/>
            <person name="Mori M."/>
            <person name="Tomita M."/>
            <person name="Arakawa K."/>
        </authorList>
    </citation>
    <scope>NUCLEOTIDE SEQUENCE [LARGE SCALE GENOMIC DNA]</scope>
</reference>
<dbReference type="EMBL" id="BGPR01206657">
    <property type="protein sequence ID" value="GBN31756.1"/>
    <property type="molecule type" value="Genomic_DNA"/>
</dbReference>
<name>A0A4Y2MYV7_ARAVE</name>
<evidence type="ECO:0000313" key="2">
    <source>
        <dbReference type="EMBL" id="GBM10325.1"/>
    </source>
</evidence>
<evidence type="ECO:0000313" key="5">
    <source>
        <dbReference type="EMBL" id="GBN32261.1"/>
    </source>
</evidence>
<evidence type="ECO:0000313" key="3">
    <source>
        <dbReference type="EMBL" id="GBN31752.1"/>
    </source>
</evidence>
<organism evidence="3 6">
    <name type="scientific">Araneus ventricosus</name>
    <name type="common">Orbweaver spider</name>
    <name type="synonym">Epeira ventricosa</name>
    <dbReference type="NCBI Taxonomy" id="182803"/>
    <lineage>
        <taxon>Eukaryota</taxon>
        <taxon>Metazoa</taxon>
        <taxon>Ecdysozoa</taxon>
        <taxon>Arthropoda</taxon>
        <taxon>Chelicerata</taxon>
        <taxon>Arachnida</taxon>
        <taxon>Araneae</taxon>
        <taxon>Araneomorphae</taxon>
        <taxon>Entelegynae</taxon>
        <taxon>Araneoidea</taxon>
        <taxon>Araneidae</taxon>
        <taxon>Araneus</taxon>
    </lineage>
</organism>
<accession>A0A4Y2MYV7</accession>
<evidence type="ECO:0000313" key="6">
    <source>
        <dbReference type="Proteomes" id="UP000499080"/>
    </source>
</evidence>
<dbReference type="EMBL" id="BGPR01241210">
    <property type="protein sequence ID" value="GBM10284.1"/>
    <property type="molecule type" value="Genomic_DNA"/>
</dbReference>
<evidence type="ECO:0000313" key="1">
    <source>
        <dbReference type="EMBL" id="GBM10284.1"/>
    </source>
</evidence>
<dbReference type="EMBL" id="BGPR01206881">
    <property type="protein sequence ID" value="GBN32261.1"/>
    <property type="molecule type" value="Genomic_DNA"/>
</dbReference>
<sequence>MLTSHLEAARGLIWDRPRNLDFWSDDGAAPELALLSPSFRGALAGGDLAHGVGSMVHRARARAGFSEESGFEPGALRLRGRDLATRPLRPPVTLKVIHMLNKYRF</sequence>
<dbReference type="Proteomes" id="UP000499080">
    <property type="component" value="Unassembled WGS sequence"/>
</dbReference>